<feature type="domain" description="HTH cro/C1-type" evidence="1">
    <location>
        <begin position="18"/>
        <end position="62"/>
    </location>
</feature>
<evidence type="ECO:0000259" key="1">
    <source>
        <dbReference type="PROSITE" id="PS50943"/>
    </source>
</evidence>
<dbReference type="SUPFAM" id="SSF47413">
    <property type="entry name" value="lambda repressor-like DNA-binding domains"/>
    <property type="match status" value="1"/>
</dbReference>
<keyword evidence="3" id="KW-1185">Reference proteome</keyword>
<dbReference type="EMBL" id="JBHTCF010000004">
    <property type="protein sequence ID" value="MFC7305202.1"/>
    <property type="molecule type" value="Genomic_DNA"/>
</dbReference>
<reference evidence="3" key="1">
    <citation type="journal article" date="2019" name="Int. J. Syst. Evol. Microbiol.">
        <title>The Global Catalogue of Microorganisms (GCM) 10K type strain sequencing project: providing services to taxonomists for standard genome sequencing and annotation.</title>
        <authorList>
            <consortium name="The Broad Institute Genomics Platform"/>
            <consortium name="The Broad Institute Genome Sequencing Center for Infectious Disease"/>
            <person name="Wu L."/>
            <person name="Ma J."/>
        </authorList>
    </citation>
    <scope>NUCLEOTIDE SEQUENCE [LARGE SCALE GENOMIC DNA]</scope>
    <source>
        <strain evidence="3">SYNS20</strain>
    </source>
</reference>
<dbReference type="Proteomes" id="UP001596523">
    <property type="component" value="Unassembled WGS sequence"/>
</dbReference>
<dbReference type="InterPro" id="IPR010982">
    <property type="entry name" value="Lambda_DNA-bd_dom_sf"/>
</dbReference>
<dbReference type="RefSeq" id="WP_381830383.1">
    <property type="nucleotide sequence ID" value="NZ_JBHTCF010000004.1"/>
</dbReference>
<dbReference type="Pfam" id="PF19054">
    <property type="entry name" value="DUF5753"/>
    <property type="match status" value="1"/>
</dbReference>
<comment type="caution">
    <text evidence="2">The sequence shown here is derived from an EMBL/GenBank/DDBJ whole genome shotgun (WGS) entry which is preliminary data.</text>
</comment>
<dbReference type="InterPro" id="IPR001387">
    <property type="entry name" value="Cro/C1-type_HTH"/>
</dbReference>
<dbReference type="PROSITE" id="PS50943">
    <property type="entry name" value="HTH_CROC1"/>
    <property type="match status" value="1"/>
</dbReference>
<name>A0ABW2JHA6_9ACTN</name>
<dbReference type="CDD" id="cd00093">
    <property type="entry name" value="HTH_XRE"/>
    <property type="match status" value="1"/>
</dbReference>
<gene>
    <name evidence="2" type="ORF">ACFQVC_13340</name>
</gene>
<evidence type="ECO:0000313" key="2">
    <source>
        <dbReference type="EMBL" id="MFC7305202.1"/>
    </source>
</evidence>
<evidence type="ECO:0000313" key="3">
    <source>
        <dbReference type="Proteomes" id="UP001596523"/>
    </source>
</evidence>
<proteinExistence type="predicted"/>
<accession>A0ABW2JHA6</accession>
<dbReference type="InterPro" id="IPR043917">
    <property type="entry name" value="DUF5753"/>
</dbReference>
<organism evidence="2 3">
    <name type="scientific">Streptomyces monticola</name>
    <dbReference type="NCBI Taxonomy" id="2666263"/>
    <lineage>
        <taxon>Bacteria</taxon>
        <taxon>Bacillati</taxon>
        <taxon>Actinomycetota</taxon>
        <taxon>Actinomycetes</taxon>
        <taxon>Kitasatosporales</taxon>
        <taxon>Streptomycetaceae</taxon>
        <taxon>Streptomyces</taxon>
    </lineage>
</organism>
<dbReference type="SMART" id="SM00530">
    <property type="entry name" value="HTH_XRE"/>
    <property type="match status" value="1"/>
</dbReference>
<protein>
    <submittedName>
        <fullName evidence="2">Helix-turn-helix domain-containing protein</fullName>
    </submittedName>
</protein>
<dbReference type="Pfam" id="PF13560">
    <property type="entry name" value="HTH_31"/>
    <property type="match status" value="1"/>
</dbReference>
<dbReference type="Gene3D" id="1.10.260.40">
    <property type="entry name" value="lambda repressor-like DNA-binding domains"/>
    <property type="match status" value="1"/>
</dbReference>
<sequence>MPLRTAPTERQQRLGAELRKMRTAAGMSIESAAGLLGVNRSNISAIESGARAISAERVRTLACNCACADKSYAEALAAMAGGRERGWWERYRGQLPAGLLDIAEMEWHATRMRSAHTVHMPGLLQTADHATAIFRAVVPTLPQHEVALRVAHRMERRQVLDGADHPEYVAIIHEAALRMQFGGRKAARAQLAHLLELAERGSVILRVITIEAGVFPGAGQTVIYAEGPVPQLDTVQIDSTHGPEFLYQEAQLSKYTAQLDWMERIALDPPASRDFIHAIAQQL</sequence>